<gene>
    <name evidence="1" type="ORF">MNBD_GAMMA07-1088</name>
</gene>
<protein>
    <submittedName>
        <fullName evidence="1">Uncharacterized protein</fullName>
    </submittedName>
</protein>
<dbReference type="AlphaFoldDB" id="A0A3B0WJZ1"/>
<organism evidence="1">
    <name type="scientific">hydrothermal vent metagenome</name>
    <dbReference type="NCBI Taxonomy" id="652676"/>
    <lineage>
        <taxon>unclassified sequences</taxon>
        <taxon>metagenomes</taxon>
        <taxon>ecological metagenomes</taxon>
    </lineage>
</organism>
<sequence>MGKQPFLSVLAFTVVALLLGIYLSSFKATQTTSEQMSASTISNSSGKNFPWKITQLASGQTRVFGLTIGQSTLQDAEQLFKEKSEITLFMLNKKEAVIEAFFNEVKIAGLKAKMIMSMTLSTNELQNMFKRGARIATLGSGTRKVTLSSADALNVRQSVINGITYLPSVQLNEKVIEKRFGQPDEKIPDTKSDAIHWLYQSKGVDIALSANDKEVIQYVEPEHFAALIAPLKNKNVADKP</sequence>
<accession>A0A3B0WJZ1</accession>
<evidence type="ECO:0000313" key="1">
    <source>
        <dbReference type="EMBL" id="VAW56338.1"/>
    </source>
</evidence>
<name>A0A3B0WJZ1_9ZZZZ</name>
<proteinExistence type="predicted"/>
<dbReference type="EMBL" id="UOFF01000215">
    <property type="protein sequence ID" value="VAW56338.1"/>
    <property type="molecule type" value="Genomic_DNA"/>
</dbReference>
<reference evidence="1" key="1">
    <citation type="submission" date="2018-06" db="EMBL/GenBank/DDBJ databases">
        <authorList>
            <person name="Zhirakovskaya E."/>
        </authorList>
    </citation>
    <scope>NUCLEOTIDE SEQUENCE</scope>
</reference>